<keyword evidence="1 3" id="KW-0547">Nucleotide-binding</keyword>
<dbReference type="Pfam" id="PF08153">
    <property type="entry name" value="NGP1NT"/>
    <property type="match status" value="1"/>
</dbReference>
<evidence type="ECO:0000259" key="6">
    <source>
        <dbReference type="Pfam" id="PF08153"/>
    </source>
</evidence>
<comment type="function">
    <text evidence="3">GTPase that associates with pre-60S ribosomal subunits in the nucleolus and is required for their nuclear export and maturation.</text>
</comment>
<evidence type="ECO:0000256" key="4">
    <source>
        <dbReference type="SAM" id="MobiDB-lite"/>
    </source>
</evidence>
<feature type="domain" description="G" evidence="5">
    <location>
        <begin position="271"/>
        <end position="293"/>
    </location>
</feature>
<keyword evidence="2 3" id="KW-0342">GTP-binding</keyword>
<evidence type="ECO:0000256" key="3">
    <source>
        <dbReference type="RuleBase" id="RU364023"/>
    </source>
</evidence>
<feature type="region of interest" description="Disordered" evidence="4">
    <location>
        <begin position="1"/>
        <end position="28"/>
    </location>
</feature>
<name>A0ABP0Q1D6_9DINO</name>
<comment type="caution">
    <text evidence="7">The sequence shown here is derived from an EMBL/GenBank/DDBJ whole genome shotgun (WGS) entry which is preliminary data.</text>
</comment>
<dbReference type="EMBL" id="CAXAMM010038860">
    <property type="protein sequence ID" value="CAK9081542.1"/>
    <property type="molecule type" value="Genomic_DNA"/>
</dbReference>
<organism evidence="7 8">
    <name type="scientific">Durusdinium trenchii</name>
    <dbReference type="NCBI Taxonomy" id="1381693"/>
    <lineage>
        <taxon>Eukaryota</taxon>
        <taxon>Sar</taxon>
        <taxon>Alveolata</taxon>
        <taxon>Dinophyceae</taxon>
        <taxon>Suessiales</taxon>
        <taxon>Symbiodiniaceae</taxon>
        <taxon>Durusdinium</taxon>
    </lineage>
</organism>
<evidence type="ECO:0000259" key="5">
    <source>
        <dbReference type="Pfam" id="PF01926"/>
    </source>
</evidence>
<evidence type="ECO:0000313" key="7">
    <source>
        <dbReference type="EMBL" id="CAK9081542.1"/>
    </source>
</evidence>
<dbReference type="SUPFAM" id="SSF52540">
    <property type="entry name" value="P-loop containing nucleoside triphosphate hydrolases"/>
    <property type="match status" value="1"/>
</dbReference>
<proteinExistence type="inferred from homology"/>
<dbReference type="InterPro" id="IPR012971">
    <property type="entry name" value="NOG2_N_dom"/>
</dbReference>
<dbReference type="PANTHER" id="PTHR11089">
    <property type="entry name" value="GTP-BINDING PROTEIN-RELATED"/>
    <property type="match status" value="1"/>
</dbReference>
<sequence>MRSESTIKRLQMYNKKPDRQRMKEQSLKPVRIQPDRRWFGNTRVIAQEKMQAFRETIAKGVEDPFSVVLKSSKLPMSLLRDTESKASRMDLLSVSPYQEVFSKKRQQKRAKIAASDLEGFLEAAEKKAEGYVGDKSSLVDAFGVEKSEDPAGHAGEEIFNKGTSRRIWGELYKVVDASDVLVFVLDARDPMGTRCVQLERELRRRQKHVVLLVNKVDLVPTWVTRRWISELMKEFPTLAFHASITNPFGKNSLLNLLRQFANLLKDKKHVTVGMVGYPNVGKSSVINTLKRKKV</sequence>
<evidence type="ECO:0000256" key="2">
    <source>
        <dbReference type="ARBA" id="ARBA00023134"/>
    </source>
</evidence>
<evidence type="ECO:0000313" key="8">
    <source>
        <dbReference type="Proteomes" id="UP001642464"/>
    </source>
</evidence>
<reference evidence="7 8" key="1">
    <citation type="submission" date="2024-02" db="EMBL/GenBank/DDBJ databases">
        <authorList>
            <person name="Chen Y."/>
            <person name="Shah S."/>
            <person name="Dougan E. K."/>
            <person name="Thang M."/>
            <person name="Chan C."/>
        </authorList>
    </citation>
    <scope>NUCLEOTIDE SEQUENCE [LARGE SCALE GENOMIC DNA]</scope>
</reference>
<keyword evidence="3" id="KW-0539">Nucleus</keyword>
<gene>
    <name evidence="7" type="ORF">SCF082_LOCUS38800</name>
</gene>
<accession>A0ABP0Q1D6</accession>
<comment type="subcellular location">
    <subcellularLocation>
        <location evidence="3">Nucleus</location>
        <location evidence="3">Nucleolus</location>
    </subcellularLocation>
</comment>
<dbReference type="InterPro" id="IPR006073">
    <property type="entry name" value="GTP-bd"/>
</dbReference>
<dbReference type="Gene3D" id="3.40.50.300">
    <property type="entry name" value="P-loop containing nucleotide triphosphate hydrolases"/>
    <property type="match status" value="1"/>
</dbReference>
<keyword evidence="8" id="KW-1185">Reference proteome</keyword>
<dbReference type="Proteomes" id="UP001642464">
    <property type="component" value="Unassembled WGS sequence"/>
</dbReference>
<feature type="domain" description="Nucleolar GTP-binding protein 2 N-terminal" evidence="6">
    <location>
        <begin position="20"/>
        <end position="131"/>
    </location>
</feature>
<dbReference type="Pfam" id="PF01926">
    <property type="entry name" value="MMR_HSR1"/>
    <property type="match status" value="1"/>
</dbReference>
<dbReference type="InterPro" id="IPR027417">
    <property type="entry name" value="P-loop_NTPase"/>
</dbReference>
<evidence type="ECO:0000256" key="1">
    <source>
        <dbReference type="ARBA" id="ARBA00022741"/>
    </source>
</evidence>
<protein>
    <recommendedName>
        <fullName evidence="3">Nucleolar GTP-binding protein 2</fullName>
    </recommendedName>
</protein>
<feature type="compositionally biased region" description="Basic and acidic residues" evidence="4">
    <location>
        <begin position="15"/>
        <end position="26"/>
    </location>
</feature>
<dbReference type="InterPro" id="IPR050755">
    <property type="entry name" value="TRAFAC_YlqF/YawG_RiboMat"/>
</dbReference>
<dbReference type="PANTHER" id="PTHR11089:SF9">
    <property type="entry name" value="NUCLEOLAR GTP-BINDING PROTEIN 2"/>
    <property type="match status" value="1"/>
</dbReference>
<comment type="similarity">
    <text evidence="3">Belongs to the TRAFAC class YlqF/YawG GTPase family. NOG2 subfamily.</text>
</comment>